<proteinExistence type="predicted"/>
<dbReference type="Proteomes" id="UP000658720">
    <property type="component" value="Unassembled WGS sequence"/>
</dbReference>
<sequence>MNDSDSIDSILADLRQKYIQEPDIISNNPTIDPTLSKEQQHPTLDKILNELKQGFKINYFPEKTDQIPTIIKGSPQALNPELKNLIDRQEQQRQAIIAQKAQQWLDQLDPLSGEGIWFADLAKHYPSTLAAAIALLNNEST</sequence>
<evidence type="ECO:0000313" key="2">
    <source>
        <dbReference type="Proteomes" id="UP000658720"/>
    </source>
</evidence>
<dbReference type="Pfam" id="PF26643">
    <property type="entry name" value="Slr1339"/>
    <property type="match status" value="1"/>
</dbReference>
<name>A0ABR9VN78_9SYNC</name>
<keyword evidence="2" id="KW-1185">Reference proteome</keyword>
<gene>
    <name evidence="1" type="ORF">IQ217_02860</name>
</gene>
<reference evidence="1 2" key="1">
    <citation type="submission" date="2020-10" db="EMBL/GenBank/DDBJ databases">
        <authorList>
            <person name="Castelo-Branco R."/>
            <person name="Eusebio N."/>
            <person name="Adriana R."/>
            <person name="Vieira A."/>
            <person name="Brugerolle De Fraissinette N."/>
            <person name="Rezende De Castro R."/>
            <person name="Schneider M.P."/>
            <person name="Vasconcelos V."/>
            <person name="Leao P.N."/>
        </authorList>
    </citation>
    <scope>NUCLEOTIDE SEQUENCE [LARGE SCALE GENOMIC DNA]</scope>
    <source>
        <strain evidence="1 2">LEGE 00031</strain>
    </source>
</reference>
<dbReference type="NCBIfam" id="NF047397">
    <property type="entry name" value="slr1339_fam"/>
    <property type="match status" value="1"/>
</dbReference>
<organism evidence="1 2">
    <name type="scientific">Synechocystis salina LEGE 00031</name>
    <dbReference type="NCBI Taxonomy" id="1828736"/>
    <lineage>
        <taxon>Bacteria</taxon>
        <taxon>Bacillati</taxon>
        <taxon>Cyanobacteriota</taxon>
        <taxon>Cyanophyceae</taxon>
        <taxon>Synechococcales</taxon>
        <taxon>Merismopediaceae</taxon>
        <taxon>Synechocystis</taxon>
    </lineage>
</organism>
<dbReference type="EMBL" id="JADEVV010000005">
    <property type="protein sequence ID" value="MBE9252812.1"/>
    <property type="molecule type" value="Genomic_DNA"/>
</dbReference>
<dbReference type="RefSeq" id="WP_194018850.1">
    <property type="nucleotide sequence ID" value="NZ_JADEVV010000005.1"/>
</dbReference>
<protein>
    <submittedName>
        <fullName evidence="1">Uncharacterized protein</fullName>
    </submittedName>
</protein>
<evidence type="ECO:0000313" key="1">
    <source>
        <dbReference type="EMBL" id="MBE9252812.1"/>
    </source>
</evidence>
<accession>A0ABR9VN78</accession>
<comment type="caution">
    <text evidence="1">The sequence shown here is derived from an EMBL/GenBank/DDBJ whole genome shotgun (WGS) entry which is preliminary data.</text>
</comment>
<dbReference type="InterPro" id="IPR058106">
    <property type="entry name" value="Slr1339"/>
</dbReference>